<proteinExistence type="predicted"/>
<dbReference type="OrthoDB" id="5650789at2"/>
<dbReference type="Proteomes" id="UP000054761">
    <property type="component" value="Unassembled WGS sequence"/>
</dbReference>
<dbReference type="RefSeq" id="WP_058501053.1">
    <property type="nucleotide sequence ID" value="NZ_CAAAJA010000024.1"/>
</dbReference>
<dbReference type="InterPro" id="IPR040769">
    <property type="entry name" value="PI_PP_I"/>
</dbReference>
<name>A0A0W0WH40_9GAMM</name>
<evidence type="ECO:0000313" key="4">
    <source>
        <dbReference type="Proteomes" id="UP000054761"/>
    </source>
</evidence>
<dbReference type="Gene3D" id="1.20.120.1720">
    <property type="match status" value="1"/>
</dbReference>
<dbReference type="InterPro" id="IPR041034">
    <property type="entry name" value="PI_PP_C"/>
</dbReference>
<evidence type="ECO:0000313" key="3">
    <source>
        <dbReference type="EMBL" id="KTD31366.1"/>
    </source>
</evidence>
<dbReference type="AlphaFoldDB" id="A0A0W0WH40"/>
<comment type="caution">
    <text evidence="3">The sequence shown here is derived from an EMBL/GenBank/DDBJ whole genome shotgun (WGS) entry which is preliminary data.</text>
</comment>
<gene>
    <name evidence="3" type="ORF">Lisr_0677</name>
</gene>
<keyword evidence="4" id="KW-1185">Reference proteome</keyword>
<dbReference type="Pfam" id="PF18363">
    <property type="entry name" value="PI_PP_I"/>
    <property type="match status" value="1"/>
</dbReference>
<dbReference type="Gene3D" id="1.10.520.60">
    <property type="match status" value="1"/>
</dbReference>
<evidence type="ECO:0000259" key="2">
    <source>
        <dbReference type="Pfam" id="PF18365"/>
    </source>
</evidence>
<feature type="domain" description="Phosphoinositide phosphatase insertion" evidence="1">
    <location>
        <begin position="193"/>
        <end position="277"/>
    </location>
</feature>
<reference evidence="3 4" key="1">
    <citation type="submission" date="2015-11" db="EMBL/GenBank/DDBJ databases">
        <title>Genomic analysis of 38 Legionella species identifies large and diverse effector repertoires.</title>
        <authorList>
            <person name="Burstein D."/>
            <person name="Amaro F."/>
            <person name="Zusman T."/>
            <person name="Lifshitz Z."/>
            <person name="Cohen O."/>
            <person name="Gilbert J.A."/>
            <person name="Pupko T."/>
            <person name="Shuman H.A."/>
            <person name="Segal G."/>
        </authorList>
    </citation>
    <scope>NUCLEOTIDE SEQUENCE [LARGE SCALE GENOMIC DNA]</scope>
    <source>
        <strain evidence="3 4">Bercovier 4</strain>
    </source>
</reference>
<accession>A0A0W0WH40</accession>
<evidence type="ECO:0000259" key="1">
    <source>
        <dbReference type="Pfam" id="PF18363"/>
    </source>
</evidence>
<feature type="domain" description="Phosphoinositide phosphatase C-terminal" evidence="2">
    <location>
        <begin position="676"/>
        <end position="790"/>
    </location>
</feature>
<sequence length="832" mass="96344">MGKGTIVRIRDDIQLAPTFFKNLHTIIGDFKIENYSEKRNLKSIYQDRINNLFDAFCFILEAYPPNKFPHAASPDILRQYATRYKNECHLSDDIDSLQQTLSRFAARLVAELVENWTWTAPEVNEAIACLNEADQYVLMGNGAEDIATIMPMQFGLKTYPILLWDKRLPSHSELLVSELEEIKKLNAPETPHIRDLEEYQQVYFLYLDKSLNTGEAIKIDFNTFYLKWLELIKEPELLSQQLKMITQEGMNVSWFSELSLSQQHMLCTLADKPIDEISRILKKFDGFLSEHQKNEKTIHELLQIDSLPQWYCHLSERQQKFLGYVLKKAPSVQDAISFLPSRLRTLPLLPNFRAHKLLMLDKEGRFIKDFGGERYASSHIASREVRHLPGEIQKRHVTENLKTVLKLKDKESQFILIQTLISPAPLLNYMPRSLGEIPDYELSEALREAIDSKEDPSIIHINHPMNIAKRYYYTSSNEPRCLALLEEAQSRFEEKTPEGFLAKKYEEVLNSGIGSATVFDWNGRELFLTSYEHLLILALKGKSYGSCVSAKDRKSIEFIHTNAMFLYREKYGCWPDFYDGYEKRKNFVNIVVDEYVTCHFHELAKQNGGGGIKTPAKYWPADIAEAIKERLGENGLVEDDRMATNVEVSRIGYELYTYYKSKEACRDACKNTAILLGEKNCQDLIDTLGILLDEKERFLLKKNRYYLLSPTPNESTGITNIRNLIKNSRLEKTKSIHRKNHALEYPVKASPIDITADILYEVRQRPLENNIRSETTQKVYDLLRDLSDFPHLAPEKIASIMKEIKNLRESSFLLNRRSHSDPELTSLPEHII</sequence>
<dbReference type="PATRIC" id="fig|454.4.peg.724"/>
<dbReference type="EMBL" id="LNYH01000023">
    <property type="protein sequence ID" value="KTD31366.1"/>
    <property type="molecule type" value="Genomic_DNA"/>
</dbReference>
<protein>
    <submittedName>
        <fullName evidence="3">Oxidoreductase</fullName>
    </submittedName>
</protein>
<organism evidence="3 4">
    <name type="scientific">Legionella israelensis</name>
    <dbReference type="NCBI Taxonomy" id="454"/>
    <lineage>
        <taxon>Bacteria</taxon>
        <taxon>Pseudomonadati</taxon>
        <taxon>Pseudomonadota</taxon>
        <taxon>Gammaproteobacteria</taxon>
        <taxon>Legionellales</taxon>
        <taxon>Legionellaceae</taxon>
        <taxon>Legionella</taxon>
    </lineage>
</organism>
<dbReference type="Pfam" id="PF18365">
    <property type="entry name" value="PI_PP_C"/>
    <property type="match status" value="1"/>
</dbReference>